<dbReference type="AlphaFoldDB" id="A0A5C0UGD3"/>
<keyword evidence="1" id="KW-0802">TPR repeat</keyword>
<gene>
    <name evidence="4" type="ORF">FZC34_01730</name>
</gene>
<dbReference type="InterPro" id="IPR019734">
    <property type="entry name" value="TPR_rpt"/>
</dbReference>
<feature type="coiled-coil region" evidence="2">
    <location>
        <begin position="220"/>
        <end position="303"/>
    </location>
</feature>
<dbReference type="SUPFAM" id="SSF48452">
    <property type="entry name" value="TPR-like"/>
    <property type="match status" value="2"/>
</dbReference>
<keyword evidence="5" id="KW-1185">Reference proteome</keyword>
<protein>
    <recommendedName>
        <fullName evidence="6">Tetratricopeptide repeat protein</fullName>
    </recommendedName>
</protein>
<feature type="repeat" description="TPR" evidence="1">
    <location>
        <begin position="665"/>
        <end position="698"/>
    </location>
</feature>
<feature type="region of interest" description="Disordered" evidence="3">
    <location>
        <begin position="726"/>
        <end position="747"/>
    </location>
</feature>
<evidence type="ECO:0008006" key="6">
    <source>
        <dbReference type="Google" id="ProtNLM"/>
    </source>
</evidence>
<dbReference type="InterPro" id="IPR011990">
    <property type="entry name" value="TPR-like_helical_dom_sf"/>
</dbReference>
<dbReference type="Proteomes" id="UP000325004">
    <property type="component" value="Chromosome"/>
</dbReference>
<evidence type="ECO:0000256" key="1">
    <source>
        <dbReference type="PROSITE-ProRule" id="PRU00339"/>
    </source>
</evidence>
<dbReference type="EMBL" id="CP043316">
    <property type="protein sequence ID" value="QEK38623.1"/>
    <property type="molecule type" value="Genomic_DNA"/>
</dbReference>
<evidence type="ECO:0000313" key="5">
    <source>
        <dbReference type="Proteomes" id="UP000325004"/>
    </source>
</evidence>
<dbReference type="Gene3D" id="1.25.40.10">
    <property type="entry name" value="Tetratricopeptide repeat domain"/>
    <property type="match status" value="1"/>
</dbReference>
<dbReference type="PROSITE" id="PS50005">
    <property type="entry name" value="TPR"/>
    <property type="match status" value="1"/>
</dbReference>
<proteinExistence type="predicted"/>
<evidence type="ECO:0000256" key="2">
    <source>
        <dbReference type="SAM" id="Coils"/>
    </source>
</evidence>
<reference evidence="4 5" key="1">
    <citation type="submission" date="2019-08" db="EMBL/GenBank/DDBJ databases">
        <title>Highly reduced genomes of protist endosymbionts show evolutionary convergence.</title>
        <authorList>
            <person name="George E."/>
            <person name="Husnik F."/>
            <person name="Tashyreva D."/>
            <person name="Prokopchuk G."/>
            <person name="Horak A."/>
            <person name="Kwong W.K."/>
            <person name="Lukes J."/>
            <person name="Keeling P.J."/>
        </authorList>
    </citation>
    <scope>NUCLEOTIDE SEQUENCE [LARGE SCALE GENOMIC DNA]</scope>
    <source>
        <strain evidence="4">1604LC</strain>
    </source>
</reference>
<dbReference type="OrthoDB" id="9803982at2"/>
<keyword evidence="2" id="KW-0175">Coiled coil</keyword>
<organism evidence="4 5">
    <name type="scientific">Candidatus Cytomitobacter primus</name>
    <dbReference type="NCBI Taxonomy" id="2066024"/>
    <lineage>
        <taxon>Bacteria</taxon>
        <taxon>Pseudomonadati</taxon>
        <taxon>Pseudomonadota</taxon>
        <taxon>Alphaproteobacteria</taxon>
        <taxon>Holosporales</taxon>
        <taxon>Holosporaceae</taxon>
        <taxon>Candidatus Cytomitobacter</taxon>
    </lineage>
</organism>
<sequence>MLRKLIIMLLMANKSYAMENEEMDMMDETHQSIDDAYSEHTVYSEPLTVSKLAQLDPKSKPSTSELHFDIETIGTMSVCTDDSMSTSSSYSEFGTKQNDYKKKLSHKLKKEYARRSNDLLSKIKADSSKALKDNMMKILSNTANDETYYRSQIKEDRADDFAHITYMQKAELELLRKMENNLKSQLGDGIDSSHLSAIIKQLETEKYKSIQAECELGEKLEQLKLDLANEKNAHSKAKEQLNDAKQKIEAINEKDNAIAEQNATIEKLKLELQDKQNEFNDQIAKLQNEVTNLKVNKVNDNDKTDQSELGETNECIDKLETDKNLESQPNTEECEKIAKLYEHLGNSKRAAQLYQKAAEEHQKYESEHYIEKPPFKSAQLYEKAFQLYKSIGMYDEYTKMYKKAVELYEKAKQHEKVAELYLYNSQYEKAAEQYIKAGQSEKAAKQYENAHKCTEAAEQYIEAKQPLKAAELYIKANRYEKAAEQYIEAKQYGNTADLYKKAADLYIKAKQYEKAALFYEKAAEQYIKLAQEYTKIIQYEEGNGGQNATDATYYYSCTASNYEYSAQQYAHSAQQYTNAHQYEKAAKQYEKAAEQYECYSNVYEKIDLQHIASGYYSSSGFSVESLNYFRAQEADSNRKNKSEALQRVHAKQQYAYAAKQYANIAKQYEKTAEQYISVHKYTKAAEEYEKAADIYKDTAQRYKMNDIYVKAVKQYSNAMEQYKNSGEYEKAENMREKASEMEKLAKS</sequence>
<dbReference type="SMART" id="SM00028">
    <property type="entry name" value="TPR"/>
    <property type="match status" value="5"/>
</dbReference>
<accession>A0A5C0UGD3</accession>
<evidence type="ECO:0000313" key="4">
    <source>
        <dbReference type="EMBL" id="QEK38623.1"/>
    </source>
</evidence>
<dbReference type="KEGG" id="cpri:FZC34_01730"/>
<name>A0A5C0UGD3_9PROT</name>
<evidence type="ECO:0000256" key="3">
    <source>
        <dbReference type="SAM" id="MobiDB-lite"/>
    </source>
</evidence>